<dbReference type="Proteomes" id="UP000662857">
    <property type="component" value="Chromosome"/>
</dbReference>
<dbReference type="SMART" id="SM00388">
    <property type="entry name" value="HisKA"/>
    <property type="match status" value="1"/>
</dbReference>
<dbReference type="Pfam" id="PF00512">
    <property type="entry name" value="HisKA"/>
    <property type="match status" value="1"/>
</dbReference>
<evidence type="ECO:0000313" key="10">
    <source>
        <dbReference type="EMBL" id="QSB17032.1"/>
    </source>
</evidence>
<evidence type="ECO:0000256" key="8">
    <source>
        <dbReference type="SAM" id="MobiDB-lite"/>
    </source>
</evidence>
<dbReference type="InterPro" id="IPR003661">
    <property type="entry name" value="HisK_dim/P_dom"/>
</dbReference>
<evidence type="ECO:0000256" key="1">
    <source>
        <dbReference type="ARBA" id="ARBA00000085"/>
    </source>
</evidence>
<dbReference type="SUPFAM" id="SSF47384">
    <property type="entry name" value="Homodimeric domain of signal transducing histidine kinase"/>
    <property type="match status" value="1"/>
</dbReference>
<protein>
    <recommendedName>
        <fullName evidence="3">histidine kinase</fullName>
        <ecNumber evidence="3">2.7.13.3</ecNumber>
    </recommendedName>
</protein>
<evidence type="ECO:0000256" key="4">
    <source>
        <dbReference type="ARBA" id="ARBA00022553"/>
    </source>
</evidence>
<dbReference type="Gene3D" id="3.30.565.10">
    <property type="entry name" value="Histidine kinase-like ATPase, C-terminal domain"/>
    <property type="match status" value="1"/>
</dbReference>
<gene>
    <name evidence="10" type="ORF">JQS43_00765</name>
</gene>
<dbReference type="AlphaFoldDB" id="A0A895YM31"/>
<dbReference type="PANTHER" id="PTHR43711">
    <property type="entry name" value="TWO-COMPONENT HISTIDINE KINASE"/>
    <property type="match status" value="1"/>
</dbReference>
<dbReference type="InterPro" id="IPR003594">
    <property type="entry name" value="HATPase_dom"/>
</dbReference>
<sequence length="275" mass="29871">MVPPPPPDPGHVPEPRSPRPSSHPPSESRPSLIDRDLFIAVTSHELRTPVTVIKGFADTLVEHWDALDPAGRRAAVRVIGQRADELARLVDRLLAATTETAGIPANTSFDLLQALREAVDGLRSDLRRRLRVQLPVALPQAYGDPGSLITVLTELVTNATRYSSDAVELFADADGQRVCFQVADRGVGIAPEHVEQAFVRYWQGGAGERRAHAGAGLGLYLVRQIIERQNGQVSLRPRENRGTVAEVRLPRADVVIGTVDQTAEEADSVDGDSRT</sequence>
<dbReference type="Pfam" id="PF02518">
    <property type="entry name" value="HATPase_c"/>
    <property type="match status" value="1"/>
</dbReference>
<feature type="region of interest" description="Disordered" evidence="8">
    <location>
        <begin position="1"/>
        <end position="31"/>
    </location>
</feature>
<feature type="domain" description="Histidine kinase" evidence="9">
    <location>
        <begin position="41"/>
        <end position="253"/>
    </location>
</feature>
<dbReference type="PRINTS" id="PR00344">
    <property type="entry name" value="BCTRLSENSOR"/>
</dbReference>
<dbReference type="GO" id="GO:0005886">
    <property type="term" value="C:plasma membrane"/>
    <property type="evidence" value="ECO:0007669"/>
    <property type="project" value="UniProtKB-SubCell"/>
</dbReference>
<dbReference type="EC" id="2.7.13.3" evidence="3"/>
<evidence type="ECO:0000256" key="3">
    <source>
        <dbReference type="ARBA" id="ARBA00012438"/>
    </source>
</evidence>
<evidence type="ECO:0000256" key="7">
    <source>
        <dbReference type="ARBA" id="ARBA00023012"/>
    </source>
</evidence>
<keyword evidence="5" id="KW-0808">Transferase</keyword>
<dbReference type="PANTHER" id="PTHR43711:SF1">
    <property type="entry name" value="HISTIDINE KINASE 1"/>
    <property type="match status" value="1"/>
</dbReference>
<dbReference type="InterPro" id="IPR036097">
    <property type="entry name" value="HisK_dim/P_sf"/>
</dbReference>
<evidence type="ECO:0000256" key="6">
    <source>
        <dbReference type="ARBA" id="ARBA00022777"/>
    </source>
</evidence>
<dbReference type="SMART" id="SM00387">
    <property type="entry name" value="HATPase_c"/>
    <property type="match status" value="1"/>
</dbReference>
<evidence type="ECO:0000256" key="5">
    <source>
        <dbReference type="ARBA" id="ARBA00022679"/>
    </source>
</evidence>
<dbReference type="PROSITE" id="PS50109">
    <property type="entry name" value="HIS_KIN"/>
    <property type="match status" value="1"/>
</dbReference>
<keyword evidence="6 10" id="KW-0418">Kinase</keyword>
<evidence type="ECO:0000259" key="9">
    <source>
        <dbReference type="PROSITE" id="PS50109"/>
    </source>
</evidence>
<evidence type="ECO:0000313" key="11">
    <source>
        <dbReference type="Proteomes" id="UP000662857"/>
    </source>
</evidence>
<dbReference type="InterPro" id="IPR036890">
    <property type="entry name" value="HATPase_C_sf"/>
</dbReference>
<dbReference type="SUPFAM" id="SSF55874">
    <property type="entry name" value="ATPase domain of HSP90 chaperone/DNA topoisomerase II/histidine kinase"/>
    <property type="match status" value="1"/>
</dbReference>
<comment type="catalytic activity">
    <reaction evidence="1">
        <text>ATP + protein L-histidine = ADP + protein N-phospho-L-histidine.</text>
        <dbReference type="EC" id="2.7.13.3"/>
    </reaction>
</comment>
<comment type="subcellular location">
    <subcellularLocation>
        <location evidence="2">Cell membrane</location>
    </subcellularLocation>
</comment>
<dbReference type="GO" id="GO:0000155">
    <property type="term" value="F:phosphorelay sensor kinase activity"/>
    <property type="evidence" value="ECO:0007669"/>
    <property type="project" value="InterPro"/>
</dbReference>
<feature type="compositionally biased region" description="Pro residues" evidence="8">
    <location>
        <begin position="1"/>
        <end position="10"/>
    </location>
</feature>
<dbReference type="Gene3D" id="1.10.287.130">
    <property type="match status" value="1"/>
</dbReference>
<proteinExistence type="predicted"/>
<dbReference type="InterPro" id="IPR005467">
    <property type="entry name" value="His_kinase_dom"/>
</dbReference>
<reference evidence="10" key="1">
    <citation type="submission" date="2021-02" db="EMBL/GenBank/DDBJ databases">
        <title>Natrosporangium hydrolyticum gen. nov., sp. nov, a haloalkaliphilic actinobacterium from a soda solonchak soil.</title>
        <authorList>
            <person name="Sorokin D.Y."/>
            <person name="Khijniak T.V."/>
            <person name="Zakharycheva A.P."/>
            <person name="Boueva O.V."/>
            <person name="Ariskina E.V."/>
            <person name="Hahnke R.L."/>
            <person name="Bunk B."/>
            <person name="Sproer C."/>
            <person name="Schumann P."/>
            <person name="Evtushenko L.I."/>
            <person name="Kublanov I.V."/>
        </authorList>
    </citation>
    <scope>NUCLEOTIDE SEQUENCE</scope>
    <source>
        <strain evidence="10">DSM 106523</strain>
    </source>
</reference>
<dbReference type="KEGG" id="nhy:JQS43_00765"/>
<evidence type="ECO:0000256" key="2">
    <source>
        <dbReference type="ARBA" id="ARBA00004236"/>
    </source>
</evidence>
<dbReference type="CDD" id="cd00082">
    <property type="entry name" value="HisKA"/>
    <property type="match status" value="1"/>
</dbReference>
<organism evidence="10 11">
    <name type="scientific">Natronosporangium hydrolyticum</name>
    <dbReference type="NCBI Taxonomy" id="2811111"/>
    <lineage>
        <taxon>Bacteria</taxon>
        <taxon>Bacillati</taxon>
        <taxon>Actinomycetota</taxon>
        <taxon>Actinomycetes</taxon>
        <taxon>Micromonosporales</taxon>
        <taxon>Micromonosporaceae</taxon>
        <taxon>Natronosporangium</taxon>
    </lineage>
</organism>
<dbReference type="EMBL" id="CP070499">
    <property type="protein sequence ID" value="QSB17032.1"/>
    <property type="molecule type" value="Genomic_DNA"/>
</dbReference>
<accession>A0A895YM31</accession>
<keyword evidence="11" id="KW-1185">Reference proteome</keyword>
<keyword evidence="7" id="KW-0902">Two-component regulatory system</keyword>
<dbReference type="InterPro" id="IPR004358">
    <property type="entry name" value="Sig_transdc_His_kin-like_C"/>
</dbReference>
<keyword evidence="4" id="KW-0597">Phosphoprotein</keyword>
<name>A0A895YM31_9ACTN</name>
<dbReference type="InterPro" id="IPR050736">
    <property type="entry name" value="Sensor_HK_Regulatory"/>
</dbReference>